<proteinExistence type="predicted"/>
<keyword evidence="2" id="KW-0472">Membrane</keyword>
<keyword evidence="4" id="KW-1185">Reference proteome</keyword>
<protein>
    <submittedName>
        <fullName evidence="3">Uncharacterized protein</fullName>
    </submittedName>
</protein>
<accession>A0A9X1I1S4</accession>
<evidence type="ECO:0000313" key="4">
    <source>
        <dbReference type="Proteomes" id="UP001139199"/>
    </source>
</evidence>
<evidence type="ECO:0000313" key="3">
    <source>
        <dbReference type="EMBL" id="MCB4800209.1"/>
    </source>
</evidence>
<keyword evidence="1" id="KW-0175">Coiled coil</keyword>
<organism evidence="3 4">
    <name type="scientific">Neotamlana laminarinivorans</name>
    <dbReference type="NCBI Taxonomy" id="2883124"/>
    <lineage>
        <taxon>Bacteria</taxon>
        <taxon>Pseudomonadati</taxon>
        <taxon>Bacteroidota</taxon>
        <taxon>Flavobacteriia</taxon>
        <taxon>Flavobacteriales</taxon>
        <taxon>Flavobacteriaceae</taxon>
        <taxon>Neotamlana</taxon>
    </lineage>
</organism>
<feature type="coiled-coil region" evidence="1">
    <location>
        <begin position="133"/>
        <end position="160"/>
    </location>
</feature>
<evidence type="ECO:0000256" key="2">
    <source>
        <dbReference type="SAM" id="Phobius"/>
    </source>
</evidence>
<dbReference type="Proteomes" id="UP001139199">
    <property type="component" value="Unassembled WGS sequence"/>
</dbReference>
<dbReference type="EMBL" id="JAJAPW010000010">
    <property type="protein sequence ID" value="MCB4800209.1"/>
    <property type="molecule type" value="Genomic_DNA"/>
</dbReference>
<sequence>MRFNRIRHKLLHKLYLRYNNDLDSKDLNAPRQTVSADKVGLTLLEIDSFLGNKKNDRELILSELYKNKEIEFFDLKAGKGCMINEDYGISAYSNKKYLNENYRILKNVVLFILPIIGLVIALINLNFKFNSFKKTKNTEIENLNSKVENIEKSIFEMKNKAELKTDSLNLK</sequence>
<dbReference type="RefSeq" id="WP_226544688.1">
    <property type="nucleotide sequence ID" value="NZ_JAJAPW010000010.1"/>
</dbReference>
<feature type="transmembrane region" description="Helical" evidence="2">
    <location>
        <begin position="104"/>
        <end position="127"/>
    </location>
</feature>
<keyword evidence="2" id="KW-0812">Transmembrane</keyword>
<comment type="caution">
    <text evidence="3">The sequence shown here is derived from an EMBL/GenBank/DDBJ whole genome shotgun (WGS) entry which is preliminary data.</text>
</comment>
<name>A0A9X1I1S4_9FLAO</name>
<keyword evidence="2" id="KW-1133">Transmembrane helix</keyword>
<reference evidence="3" key="1">
    <citation type="submission" date="2021-10" db="EMBL/GenBank/DDBJ databases">
        <title>Tamlana sargassums sp. nov., and Tamlana laminarinivorans sp. nov., two new bacteria isolated from the brown alga.</title>
        <authorList>
            <person name="Li J."/>
        </authorList>
    </citation>
    <scope>NUCLEOTIDE SEQUENCE</scope>
    <source>
        <strain evidence="3">PT2-4</strain>
    </source>
</reference>
<evidence type="ECO:0000256" key="1">
    <source>
        <dbReference type="SAM" id="Coils"/>
    </source>
</evidence>
<gene>
    <name evidence="3" type="ORF">LG649_15265</name>
</gene>
<dbReference type="AlphaFoldDB" id="A0A9X1I1S4"/>